<name>A0AAD8I9X2_9APIA</name>
<dbReference type="AlphaFoldDB" id="A0AAD8I9X2"/>
<dbReference type="EMBL" id="JAUIZM010000006">
    <property type="protein sequence ID" value="KAK1381500.1"/>
    <property type="molecule type" value="Genomic_DNA"/>
</dbReference>
<dbReference type="SMART" id="SM00856">
    <property type="entry name" value="PMEI"/>
    <property type="match status" value="1"/>
</dbReference>
<dbReference type="Proteomes" id="UP001237642">
    <property type="component" value="Unassembled WGS sequence"/>
</dbReference>
<evidence type="ECO:0000313" key="4">
    <source>
        <dbReference type="Proteomes" id="UP001237642"/>
    </source>
</evidence>
<dbReference type="Gene3D" id="1.20.140.40">
    <property type="entry name" value="Invertase/pectin methylesterase inhibitor family protein"/>
    <property type="match status" value="1"/>
</dbReference>
<feature type="chain" id="PRO_5042086880" evidence="1">
    <location>
        <begin position="29"/>
        <end position="181"/>
    </location>
</feature>
<sequence>MASIMYQNLTVACLAIAMLGLFASTTEAKAVSVNQKVGLNRFCRTSDYKRVCNTMVKDAKNWHDATRNAIQSSLQVATGLQGMSPLLDSALARVSANSKASTTITCKETFDDTVDSLKQCLKFLDNNDTGSLNAHLSAAVHISDCQDAFEEFGASLPPRVSKTAEILSRQVSNCLAVSEQT</sequence>
<evidence type="ECO:0000313" key="3">
    <source>
        <dbReference type="EMBL" id="KAK1381500.1"/>
    </source>
</evidence>
<comment type="caution">
    <text evidence="3">The sequence shown here is derived from an EMBL/GenBank/DDBJ whole genome shotgun (WGS) entry which is preliminary data.</text>
</comment>
<dbReference type="Pfam" id="PF04043">
    <property type="entry name" value="PMEI"/>
    <property type="match status" value="1"/>
</dbReference>
<reference evidence="3" key="1">
    <citation type="submission" date="2023-02" db="EMBL/GenBank/DDBJ databases">
        <title>Genome of toxic invasive species Heracleum sosnowskyi carries increased number of genes despite the absence of recent whole-genome duplications.</title>
        <authorList>
            <person name="Schelkunov M."/>
            <person name="Shtratnikova V."/>
            <person name="Makarenko M."/>
            <person name="Klepikova A."/>
            <person name="Omelchenko D."/>
            <person name="Novikova G."/>
            <person name="Obukhova E."/>
            <person name="Bogdanov V."/>
            <person name="Penin A."/>
            <person name="Logacheva M."/>
        </authorList>
    </citation>
    <scope>NUCLEOTIDE SEQUENCE</scope>
    <source>
        <strain evidence="3">Hsosn_3</strain>
        <tissue evidence="3">Leaf</tissue>
    </source>
</reference>
<evidence type="ECO:0000256" key="1">
    <source>
        <dbReference type="SAM" id="SignalP"/>
    </source>
</evidence>
<gene>
    <name evidence="3" type="ORF">POM88_028244</name>
</gene>
<accession>A0AAD8I9X2</accession>
<feature type="domain" description="Pectinesterase inhibitor" evidence="2">
    <location>
        <begin position="34"/>
        <end position="177"/>
    </location>
</feature>
<organism evidence="3 4">
    <name type="scientific">Heracleum sosnowskyi</name>
    <dbReference type="NCBI Taxonomy" id="360622"/>
    <lineage>
        <taxon>Eukaryota</taxon>
        <taxon>Viridiplantae</taxon>
        <taxon>Streptophyta</taxon>
        <taxon>Embryophyta</taxon>
        <taxon>Tracheophyta</taxon>
        <taxon>Spermatophyta</taxon>
        <taxon>Magnoliopsida</taxon>
        <taxon>eudicotyledons</taxon>
        <taxon>Gunneridae</taxon>
        <taxon>Pentapetalae</taxon>
        <taxon>asterids</taxon>
        <taxon>campanulids</taxon>
        <taxon>Apiales</taxon>
        <taxon>Apiaceae</taxon>
        <taxon>Apioideae</taxon>
        <taxon>apioid superclade</taxon>
        <taxon>Tordylieae</taxon>
        <taxon>Tordyliinae</taxon>
        <taxon>Heracleum</taxon>
    </lineage>
</organism>
<dbReference type="SUPFAM" id="SSF101148">
    <property type="entry name" value="Plant invertase/pectin methylesterase inhibitor"/>
    <property type="match status" value="1"/>
</dbReference>
<protein>
    <submittedName>
        <fullName evidence="3">Pectinesterase inhibitor-like</fullName>
    </submittedName>
</protein>
<dbReference type="InterPro" id="IPR006501">
    <property type="entry name" value="Pectinesterase_inhib_dom"/>
</dbReference>
<evidence type="ECO:0000259" key="2">
    <source>
        <dbReference type="SMART" id="SM00856"/>
    </source>
</evidence>
<feature type="signal peptide" evidence="1">
    <location>
        <begin position="1"/>
        <end position="28"/>
    </location>
</feature>
<dbReference type="GO" id="GO:0004857">
    <property type="term" value="F:enzyme inhibitor activity"/>
    <property type="evidence" value="ECO:0007669"/>
    <property type="project" value="InterPro"/>
</dbReference>
<proteinExistence type="predicted"/>
<dbReference type="NCBIfam" id="TIGR01614">
    <property type="entry name" value="PME_inhib"/>
    <property type="match status" value="1"/>
</dbReference>
<dbReference type="InterPro" id="IPR035513">
    <property type="entry name" value="Invertase/methylesterase_inhib"/>
</dbReference>
<keyword evidence="4" id="KW-1185">Reference proteome</keyword>
<reference evidence="3" key="2">
    <citation type="submission" date="2023-05" db="EMBL/GenBank/DDBJ databases">
        <authorList>
            <person name="Schelkunov M.I."/>
        </authorList>
    </citation>
    <scope>NUCLEOTIDE SEQUENCE</scope>
    <source>
        <strain evidence="3">Hsosn_3</strain>
        <tissue evidence="3">Leaf</tissue>
    </source>
</reference>
<keyword evidence="1" id="KW-0732">Signal</keyword>